<feature type="compositionally biased region" description="Basic and acidic residues" evidence="1">
    <location>
        <begin position="1"/>
        <end position="11"/>
    </location>
</feature>
<reference evidence="2" key="1">
    <citation type="submission" date="2019-08" db="EMBL/GenBank/DDBJ databases">
        <authorList>
            <person name="Kucharzyk K."/>
            <person name="Murdoch R.W."/>
            <person name="Higgins S."/>
            <person name="Loffler F."/>
        </authorList>
    </citation>
    <scope>NUCLEOTIDE SEQUENCE</scope>
</reference>
<protein>
    <submittedName>
        <fullName evidence="2">Uncharacterized protein</fullName>
    </submittedName>
</protein>
<name>A0A645EFD8_9ZZZZ</name>
<sequence>MFHQSEIDNRNNKAGGEIHKKRRNTDSHHVDDRLSGQFKPLYLKTNKAVLVEKVHQHPHQSRKLGEDCGQRCPFHAPAKNKNENWCK</sequence>
<evidence type="ECO:0000313" key="2">
    <source>
        <dbReference type="EMBL" id="MPN00126.1"/>
    </source>
</evidence>
<evidence type="ECO:0000256" key="1">
    <source>
        <dbReference type="SAM" id="MobiDB-lite"/>
    </source>
</evidence>
<dbReference type="EMBL" id="VSSQ01046168">
    <property type="protein sequence ID" value="MPN00126.1"/>
    <property type="molecule type" value="Genomic_DNA"/>
</dbReference>
<gene>
    <name evidence="2" type="ORF">SDC9_147320</name>
</gene>
<accession>A0A645EFD8</accession>
<dbReference type="AlphaFoldDB" id="A0A645EFD8"/>
<feature type="region of interest" description="Disordered" evidence="1">
    <location>
        <begin position="1"/>
        <end position="36"/>
    </location>
</feature>
<comment type="caution">
    <text evidence="2">The sequence shown here is derived from an EMBL/GenBank/DDBJ whole genome shotgun (WGS) entry which is preliminary data.</text>
</comment>
<proteinExistence type="predicted"/>
<feature type="compositionally biased region" description="Basic and acidic residues" evidence="1">
    <location>
        <begin position="24"/>
        <end position="34"/>
    </location>
</feature>
<organism evidence="2">
    <name type="scientific">bioreactor metagenome</name>
    <dbReference type="NCBI Taxonomy" id="1076179"/>
    <lineage>
        <taxon>unclassified sequences</taxon>
        <taxon>metagenomes</taxon>
        <taxon>ecological metagenomes</taxon>
    </lineage>
</organism>